<organism evidence="1 2">
    <name type="scientific">Jeongeupia chitinilytica</name>
    <dbReference type="NCBI Taxonomy" id="1041641"/>
    <lineage>
        <taxon>Bacteria</taxon>
        <taxon>Pseudomonadati</taxon>
        <taxon>Pseudomonadota</taxon>
        <taxon>Betaproteobacteria</taxon>
        <taxon>Neisseriales</taxon>
        <taxon>Chitinibacteraceae</taxon>
        <taxon>Jeongeupia</taxon>
    </lineage>
</organism>
<dbReference type="RefSeq" id="WP_189459391.1">
    <property type="nucleotide sequence ID" value="NZ_BMYO01000003.1"/>
</dbReference>
<comment type="caution">
    <text evidence="1">The sequence shown here is derived from an EMBL/GenBank/DDBJ whole genome shotgun (WGS) entry which is preliminary data.</text>
</comment>
<reference evidence="2" key="1">
    <citation type="journal article" date="2019" name="Int. J. Syst. Evol. Microbiol.">
        <title>The Global Catalogue of Microorganisms (GCM) 10K type strain sequencing project: providing services to taxonomists for standard genome sequencing and annotation.</title>
        <authorList>
            <consortium name="The Broad Institute Genomics Platform"/>
            <consortium name="The Broad Institute Genome Sequencing Center for Infectious Disease"/>
            <person name="Wu L."/>
            <person name="Ma J."/>
        </authorList>
    </citation>
    <scope>NUCLEOTIDE SEQUENCE [LARGE SCALE GENOMIC DNA]</scope>
    <source>
        <strain evidence="2">KCTC 23701</strain>
    </source>
</reference>
<dbReference type="Proteomes" id="UP000604737">
    <property type="component" value="Unassembled WGS sequence"/>
</dbReference>
<evidence type="ECO:0000313" key="1">
    <source>
        <dbReference type="EMBL" id="GHD60330.1"/>
    </source>
</evidence>
<name>A0ABQ3GXY6_9NEIS</name>
<keyword evidence="2" id="KW-1185">Reference proteome</keyword>
<sequence>MARNPWLRPAGADGFVAVRVLWERFAAVYGAKWRTQFPDEASQVVWGESAAALFYARGIQYRMLKPVLDRLLATVRADSVPPSLAELADMVLPAIDFAAAFDEARVQAPLVQFGSAVWSQPAIYWAARDFGLSRIASARWGRSKGDWIRLLSKRLATPCPAVPANVPPPEYKRGNTAVAAASVAQLKEMLAAKAA</sequence>
<accession>A0ABQ3GXY6</accession>
<evidence type="ECO:0000313" key="2">
    <source>
        <dbReference type="Proteomes" id="UP000604737"/>
    </source>
</evidence>
<protein>
    <submittedName>
        <fullName evidence="1">Uncharacterized protein</fullName>
    </submittedName>
</protein>
<dbReference type="EMBL" id="BMYO01000003">
    <property type="protein sequence ID" value="GHD60330.1"/>
    <property type="molecule type" value="Genomic_DNA"/>
</dbReference>
<gene>
    <name evidence="1" type="ORF">GCM10007350_13200</name>
</gene>
<proteinExistence type="predicted"/>